<dbReference type="InterPro" id="IPR018200">
    <property type="entry name" value="USP_CS"/>
</dbReference>
<feature type="region of interest" description="Disordered" evidence="8">
    <location>
        <begin position="112"/>
        <end position="170"/>
    </location>
</feature>
<evidence type="ECO:0000259" key="9">
    <source>
        <dbReference type="PROSITE" id="PS50235"/>
    </source>
</evidence>
<feature type="compositionally biased region" description="Polar residues" evidence="8">
    <location>
        <begin position="118"/>
        <end position="136"/>
    </location>
</feature>
<keyword evidence="11" id="KW-1185">Reference proteome</keyword>
<keyword evidence="4" id="KW-0645">Protease</keyword>
<evidence type="ECO:0000256" key="6">
    <source>
        <dbReference type="ARBA" id="ARBA00022801"/>
    </source>
</evidence>
<feature type="compositionally biased region" description="Basic and acidic residues" evidence="8">
    <location>
        <begin position="15"/>
        <end position="24"/>
    </location>
</feature>
<evidence type="ECO:0000256" key="5">
    <source>
        <dbReference type="ARBA" id="ARBA00022786"/>
    </source>
</evidence>
<feature type="compositionally biased region" description="Basic and acidic residues" evidence="8">
    <location>
        <begin position="348"/>
        <end position="359"/>
    </location>
</feature>
<gene>
    <name evidence="10" type="ORF">E6O75_ATG07346</name>
</gene>
<evidence type="ECO:0000256" key="2">
    <source>
        <dbReference type="ARBA" id="ARBA00009085"/>
    </source>
</evidence>
<evidence type="ECO:0000256" key="1">
    <source>
        <dbReference type="ARBA" id="ARBA00000707"/>
    </source>
</evidence>
<comment type="caution">
    <text evidence="10">The sequence shown here is derived from an EMBL/GenBank/DDBJ whole genome shotgun (WGS) entry which is preliminary data.</text>
</comment>
<feature type="region of interest" description="Disordered" evidence="8">
    <location>
        <begin position="15"/>
        <end position="64"/>
    </location>
</feature>
<dbReference type="PROSITE" id="PS00973">
    <property type="entry name" value="USP_2"/>
    <property type="match status" value="1"/>
</dbReference>
<comment type="similarity">
    <text evidence="2">Belongs to the peptidase C19 family.</text>
</comment>
<dbReference type="GO" id="GO:0005829">
    <property type="term" value="C:cytosol"/>
    <property type="evidence" value="ECO:0007669"/>
    <property type="project" value="TreeGrafter"/>
</dbReference>
<name>A0A4Z1PDD4_9PEZI</name>
<dbReference type="GO" id="GO:0004843">
    <property type="term" value="F:cysteine-type deubiquitinase activity"/>
    <property type="evidence" value="ECO:0007669"/>
    <property type="project" value="UniProtKB-EC"/>
</dbReference>
<comment type="catalytic activity">
    <reaction evidence="1">
        <text>Thiol-dependent hydrolysis of ester, thioester, amide, peptide and isopeptide bonds formed by the C-terminal Gly of ubiquitin (a 76-residue protein attached to proteins as an intracellular targeting signal).</text>
        <dbReference type="EC" id="3.4.19.12"/>
    </reaction>
</comment>
<evidence type="ECO:0000256" key="3">
    <source>
        <dbReference type="ARBA" id="ARBA00012759"/>
    </source>
</evidence>
<evidence type="ECO:0000256" key="4">
    <source>
        <dbReference type="ARBA" id="ARBA00022670"/>
    </source>
</evidence>
<dbReference type="Pfam" id="PF00443">
    <property type="entry name" value="UCH"/>
    <property type="match status" value="1"/>
</dbReference>
<dbReference type="AlphaFoldDB" id="A0A4Z1PDD4"/>
<keyword evidence="7" id="KW-0788">Thiol protease</keyword>
<feature type="compositionally biased region" description="Polar residues" evidence="8">
    <location>
        <begin position="25"/>
        <end position="36"/>
    </location>
</feature>
<dbReference type="Proteomes" id="UP000298493">
    <property type="component" value="Unassembled WGS sequence"/>
</dbReference>
<keyword evidence="5" id="KW-0833">Ubl conjugation pathway</keyword>
<dbReference type="STRING" id="86259.A0A4Z1PDD4"/>
<dbReference type="InterPro" id="IPR028889">
    <property type="entry name" value="USP"/>
</dbReference>
<accession>A0A4Z1PDD4</accession>
<proteinExistence type="inferred from homology"/>
<evidence type="ECO:0000313" key="11">
    <source>
        <dbReference type="Proteomes" id="UP000298493"/>
    </source>
</evidence>
<dbReference type="GO" id="GO:0006508">
    <property type="term" value="P:proteolysis"/>
    <property type="evidence" value="ECO:0007669"/>
    <property type="project" value="UniProtKB-KW"/>
</dbReference>
<dbReference type="EC" id="3.4.19.12" evidence="3"/>
<dbReference type="InterPro" id="IPR050164">
    <property type="entry name" value="Peptidase_C19"/>
</dbReference>
<dbReference type="InterPro" id="IPR038765">
    <property type="entry name" value="Papain-like_cys_pep_sf"/>
</dbReference>
<dbReference type="PROSITE" id="PS50235">
    <property type="entry name" value="USP_3"/>
    <property type="match status" value="1"/>
</dbReference>
<dbReference type="Gene3D" id="3.90.70.10">
    <property type="entry name" value="Cysteine proteinases"/>
    <property type="match status" value="1"/>
</dbReference>
<sequence>MPPLPYEKLIELLEAKKGLPRDKTTQPGKTAKSFSPSPLAPRRSNNGVRKTLPSLKKDTPRKKLTAHLELEKTVLEEMDTVAPSDGMSVQDLSVLSKSNDFRKISPPLVQDRLLLNSEPESPTDSKTSIENPSTLFQAPPAPSRSHDNQKSSSLQKTNYKNIDALKKPKQRLRTKEISLSENPTQPFQQHSVLQKMSNVARRSSWPQICKGQGPRGLYNPHNYCYRRSVLQALLHLPSFLHVLELHKPGSSPLCDPQNCTCVACGLKNLSTTYWTSENRALITNAVKAFDTLVNNRAPKSGTKFMFSDSKWPGKGWRIRDQMDAQEWCLFLLDQMVDPQMQKNSKSKSHMDRALRRPESQLDPTSFKSQMKDVFELSYSQTMTCGACRVLRRFHGLQKILGPLPLASSNSGRKDISSCLKQFFSTDFWEVKCENKRCPKFNKPEIKNRVTQSIVSAPEVLMIQLKCFMSAGKRTGKKNPNIDFGHDLSLSNYASKELLENEGEINYKLSSMVIHQGSSLESGHYVGVFTSPTGLVYHISDEHVSRCSSNALTMPSQKGTPYILCYTRVRAEDKETRSKKYVDVLKHRADSAQRQNSIAPVSKPQRSMDTSENRPVVNLIQHDLFEPSKITPAKPPYPRNGLLESIPIATYEIKSIVSSPQSQLLGGYATPSIRPNPFHVPGCRPPSYNKDLKSNITNSRDVLSVRDGRPKPVQQLGNILQNHEVLSKNQIRKLKKKQRRLLGRE</sequence>
<evidence type="ECO:0000256" key="8">
    <source>
        <dbReference type="SAM" id="MobiDB-lite"/>
    </source>
</evidence>
<dbReference type="SUPFAM" id="SSF54001">
    <property type="entry name" value="Cysteine proteinases"/>
    <property type="match status" value="1"/>
</dbReference>
<dbReference type="InterPro" id="IPR001394">
    <property type="entry name" value="Peptidase_C19_UCH"/>
</dbReference>
<dbReference type="PANTHER" id="PTHR24006">
    <property type="entry name" value="UBIQUITIN CARBOXYL-TERMINAL HYDROLASE"/>
    <property type="match status" value="1"/>
</dbReference>
<keyword evidence="6 10" id="KW-0378">Hydrolase</keyword>
<feature type="domain" description="USP" evidence="9">
    <location>
        <begin position="215"/>
        <end position="568"/>
    </location>
</feature>
<feature type="region of interest" description="Disordered" evidence="8">
    <location>
        <begin position="341"/>
        <end position="363"/>
    </location>
</feature>
<dbReference type="EMBL" id="SNSC02000011">
    <property type="protein sequence ID" value="TID19886.1"/>
    <property type="molecule type" value="Genomic_DNA"/>
</dbReference>
<dbReference type="GO" id="GO:0005634">
    <property type="term" value="C:nucleus"/>
    <property type="evidence" value="ECO:0007669"/>
    <property type="project" value="TreeGrafter"/>
</dbReference>
<organism evidence="10 11">
    <name type="scientific">Venturia nashicola</name>
    <dbReference type="NCBI Taxonomy" id="86259"/>
    <lineage>
        <taxon>Eukaryota</taxon>
        <taxon>Fungi</taxon>
        <taxon>Dikarya</taxon>
        <taxon>Ascomycota</taxon>
        <taxon>Pezizomycotina</taxon>
        <taxon>Dothideomycetes</taxon>
        <taxon>Pleosporomycetidae</taxon>
        <taxon>Venturiales</taxon>
        <taxon>Venturiaceae</taxon>
        <taxon>Venturia</taxon>
    </lineage>
</organism>
<evidence type="ECO:0000256" key="7">
    <source>
        <dbReference type="ARBA" id="ARBA00022807"/>
    </source>
</evidence>
<feature type="compositionally biased region" description="Polar residues" evidence="8">
    <location>
        <begin position="150"/>
        <end position="160"/>
    </location>
</feature>
<evidence type="ECO:0000313" key="10">
    <source>
        <dbReference type="EMBL" id="TID19886.1"/>
    </source>
</evidence>
<dbReference type="GO" id="GO:0016579">
    <property type="term" value="P:protein deubiquitination"/>
    <property type="evidence" value="ECO:0007669"/>
    <property type="project" value="InterPro"/>
</dbReference>
<dbReference type="CDD" id="cd02257">
    <property type="entry name" value="Peptidase_C19"/>
    <property type="match status" value="1"/>
</dbReference>
<dbReference type="PANTHER" id="PTHR24006:SF888">
    <property type="entry name" value="UBIQUITIN CARBOXYL-TERMINAL HYDROLASE 30"/>
    <property type="match status" value="1"/>
</dbReference>
<protein>
    <recommendedName>
        <fullName evidence="3">ubiquitinyl hydrolase 1</fullName>
        <ecNumber evidence="3">3.4.19.12</ecNumber>
    </recommendedName>
</protein>
<reference evidence="10 11" key="1">
    <citation type="submission" date="2019-04" db="EMBL/GenBank/DDBJ databases">
        <title>High contiguity whole genome sequence and gene annotation resource for two Venturia nashicola isolates.</title>
        <authorList>
            <person name="Prokchorchik M."/>
            <person name="Won K."/>
            <person name="Lee Y."/>
            <person name="Choi E.D."/>
            <person name="Segonzac C."/>
            <person name="Sohn K.H."/>
        </authorList>
    </citation>
    <scope>NUCLEOTIDE SEQUENCE [LARGE SCALE GENOMIC DNA]</scope>
    <source>
        <strain evidence="10 11">PRI2</strain>
    </source>
</reference>